<dbReference type="NCBIfam" id="TIGR01730">
    <property type="entry name" value="RND_mfp"/>
    <property type="match status" value="1"/>
</dbReference>
<proteinExistence type="inferred from homology"/>
<dbReference type="Pfam" id="PF25954">
    <property type="entry name" value="Beta-barrel_RND_2"/>
    <property type="match status" value="1"/>
</dbReference>
<feature type="domain" description="Multidrug resistance protein MdtA-like barrel-sandwich hybrid" evidence="4">
    <location>
        <begin position="70"/>
        <end position="190"/>
    </location>
</feature>
<feature type="domain" description="Multidrug resistance protein MdtA-like C-terminal permuted SH3" evidence="6">
    <location>
        <begin position="280"/>
        <end position="338"/>
    </location>
</feature>
<name>A0A2W2AZB5_9BACT</name>
<sequence length="354" mass="38317">MLFFSNKFFAAFVGMAVVSSITACQGNKTDASKSKAQGAPKSLRAEGWVVTTQRYNNDYAASGSLLPNEVIDIHPEISGRVTQIFFKEGGIVKKGQLLVQLYDADIIAQIQKLQAQRDLQVKMEKRQADLLKIGGISRQDYETTQTQIESIDADIAYQRALLQKTKIVAPFDGKIGIRNISPGAVIATTTIVANLQQINPLKMDFTIPDQYRENLKVGNTVSFNVDGTLDTLSGKISAIDPGADPTTRTIKVRALVANGDNKLVSGSFAHVMIPFNTEADAILIPSQAIIPTTRDKKVAVLKGGKAELNTVIIGDRTTDRVLVLQGLSAGDTILTTGLMQVKPGMEVKLTKVRS</sequence>
<dbReference type="Pfam" id="PF25917">
    <property type="entry name" value="BSH_RND"/>
    <property type="match status" value="1"/>
</dbReference>
<dbReference type="InterPro" id="IPR058627">
    <property type="entry name" value="MdtA-like_C"/>
</dbReference>
<evidence type="ECO:0000256" key="1">
    <source>
        <dbReference type="ARBA" id="ARBA00004196"/>
    </source>
</evidence>
<dbReference type="Gene3D" id="2.40.30.170">
    <property type="match status" value="1"/>
</dbReference>
<dbReference type="Proteomes" id="UP000248745">
    <property type="component" value="Unassembled WGS sequence"/>
</dbReference>
<keyword evidence="8" id="KW-1185">Reference proteome</keyword>
<reference evidence="7 8" key="1">
    <citation type="submission" date="2018-06" db="EMBL/GenBank/DDBJ databases">
        <title>Mucibacter soli gen. nov., sp. nov., a new member of the family Chitinophagaceae producing mucin.</title>
        <authorList>
            <person name="Kim M.-K."/>
            <person name="Park S."/>
            <person name="Kim T.-S."/>
            <person name="Joung Y."/>
            <person name="Han J.-H."/>
            <person name="Kim S.B."/>
        </authorList>
    </citation>
    <scope>NUCLEOTIDE SEQUENCE [LARGE SCALE GENOMIC DNA]</scope>
    <source>
        <strain evidence="7 8">R1-15</strain>
    </source>
</reference>
<dbReference type="Gene3D" id="1.10.287.470">
    <property type="entry name" value="Helix hairpin bin"/>
    <property type="match status" value="1"/>
</dbReference>
<accession>A0A2W2AZB5</accession>
<dbReference type="InterPro" id="IPR058625">
    <property type="entry name" value="MdtA-like_BSH"/>
</dbReference>
<dbReference type="OrthoDB" id="9806939at2"/>
<evidence type="ECO:0000313" key="8">
    <source>
        <dbReference type="Proteomes" id="UP000248745"/>
    </source>
</evidence>
<dbReference type="PANTHER" id="PTHR30469">
    <property type="entry name" value="MULTIDRUG RESISTANCE PROTEIN MDTA"/>
    <property type="match status" value="1"/>
</dbReference>
<comment type="subcellular location">
    <subcellularLocation>
        <location evidence="1">Cell envelope</location>
    </subcellularLocation>
</comment>
<dbReference type="Gene3D" id="2.40.50.100">
    <property type="match status" value="1"/>
</dbReference>
<feature type="domain" description="CusB-like beta-barrel" evidence="5">
    <location>
        <begin position="205"/>
        <end position="272"/>
    </location>
</feature>
<dbReference type="PROSITE" id="PS51257">
    <property type="entry name" value="PROKAR_LIPOPROTEIN"/>
    <property type="match status" value="1"/>
</dbReference>
<evidence type="ECO:0000259" key="5">
    <source>
        <dbReference type="Pfam" id="PF25954"/>
    </source>
</evidence>
<dbReference type="Gene3D" id="2.40.420.20">
    <property type="match status" value="1"/>
</dbReference>
<protein>
    <submittedName>
        <fullName evidence="7">Efflux transporter periplasmic adaptor subunit</fullName>
    </submittedName>
</protein>
<comment type="caution">
    <text evidence="7">The sequence shown here is derived from an EMBL/GenBank/DDBJ whole genome shotgun (WGS) entry which is preliminary data.</text>
</comment>
<dbReference type="GO" id="GO:0015562">
    <property type="term" value="F:efflux transmembrane transporter activity"/>
    <property type="evidence" value="ECO:0007669"/>
    <property type="project" value="TreeGrafter"/>
</dbReference>
<evidence type="ECO:0000256" key="3">
    <source>
        <dbReference type="ARBA" id="ARBA00022448"/>
    </source>
</evidence>
<evidence type="ECO:0000259" key="4">
    <source>
        <dbReference type="Pfam" id="PF25917"/>
    </source>
</evidence>
<dbReference type="SUPFAM" id="SSF111369">
    <property type="entry name" value="HlyD-like secretion proteins"/>
    <property type="match status" value="1"/>
</dbReference>
<dbReference type="AlphaFoldDB" id="A0A2W2AZB5"/>
<dbReference type="InterPro" id="IPR006143">
    <property type="entry name" value="RND_pump_MFP"/>
</dbReference>
<evidence type="ECO:0000313" key="7">
    <source>
        <dbReference type="EMBL" id="PZF73364.1"/>
    </source>
</evidence>
<dbReference type="Pfam" id="PF25967">
    <property type="entry name" value="RND-MFP_C"/>
    <property type="match status" value="1"/>
</dbReference>
<keyword evidence="3" id="KW-0813">Transport</keyword>
<evidence type="ECO:0000259" key="6">
    <source>
        <dbReference type="Pfam" id="PF25967"/>
    </source>
</evidence>
<gene>
    <name evidence="7" type="ORF">DN068_08210</name>
</gene>
<dbReference type="EMBL" id="QKTW01000013">
    <property type="protein sequence ID" value="PZF73364.1"/>
    <property type="molecule type" value="Genomic_DNA"/>
</dbReference>
<organism evidence="7 8">
    <name type="scientific">Taibaiella soli</name>
    <dbReference type="NCBI Taxonomy" id="1649169"/>
    <lineage>
        <taxon>Bacteria</taxon>
        <taxon>Pseudomonadati</taxon>
        <taxon>Bacteroidota</taxon>
        <taxon>Chitinophagia</taxon>
        <taxon>Chitinophagales</taxon>
        <taxon>Chitinophagaceae</taxon>
        <taxon>Taibaiella</taxon>
    </lineage>
</organism>
<comment type="similarity">
    <text evidence="2">Belongs to the membrane fusion protein (MFP) (TC 8.A.1) family.</text>
</comment>
<evidence type="ECO:0000256" key="2">
    <source>
        <dbReference type="ARBA" id="ARBA00009477"/>
    </source>
</evidence>
<dbReference type="PANTHER" id="PTHR30469:SF36">
    <property type="entry name" value="BLL3903 PROTEIN"/>
    <property type="match status" value="1"/>
</dbReference>
<dbReference type="GO" id="GO:1990281">
    <property type="term" value="C:efflux pump complex"/>
    <property type="evidence" value="ECO:0007669"/>
    <property type="project" value="TreeGrafter"/>
</dbReference>
<dbReference type="InterPro" id="IPR058792">
    <property type="entry name" value="Beta-barrel_RND_2"/>
</dbReference>